<dbReference type="EMBL" id="JARSBN010000013">
    <property type="protein sequence ID" value="MDG4717328.1"/>
    <property type="molecule type" value="Genomic_DNA"/>
</dbReference>
<sequence length="86" mass="9578">MKKTLQILILLTFGLNLSAQNIKINSEIKVDSTEIKISKSDFDYYAYSSFDNKKTDSLIVTIGTVGTSVTAIKIDLTENPKVYITL</sequence>
<evidence type="ECO:0000313" key="2">
    <source>
        <dbReference type="EMBL" id="MDG4717328.1"/>
    </source>
</evidence>
<organism evidence="2 3">
    <name type="scientific">Winogradskyella marincola</name>
    <dbReference type="NCBI Taxonomy" id="3037795"/>
    <lineage>
        <taxon>Bacteria</taxon>
        <taxon>Pseudomonadati</taxon>
        <taxon>Bacteroidota</taxon>
        <taxon>Flavobacteriia</taxon>
        <taxon>Flavobacteriales</taxon>
        <taxon>Flavobacteriaceae</taxon>
        <taxon>Winogradskyella</taxon>
    </lineage>
</organism>
<evidence type="ECO:0008006" key="4">
    <source>
        <dbReference type="Google" id="ProtNLM"/>
    </source>
</evidence>
<keyword evidence="1" id="KW-0732">Signal</keyword>
<evidence type="ECO:0000313" key="3">
    <source>
        <dbReference type="Proteomes" id="UP001529085"/>
    </source>
</evidence>
<name>A0ABT6G5K1_9FLAO</name>
<dbReference type="RefSeq" id="WP_278006748.1">
    <property type="nucleotide sequence ID" value="NZ_JARSBN010000013.1"/>
</dbReference>
<feature type="chain" id="PRO_5045722462" description="Auto-transporter adhesin head GIN domain-containing protein" evidence="1">
    <location>
        <begin position="20"/>
        <end position="86"/>
    </location>
</feature>
<feature type="signal peptide" evidence="1">
    <location>
        <begin position="1"/>
        <end position="19"/>
    </location>
</feature>
<reference evidence="2 3" key="1">
    <citation type="submission" date="2023-03" db="EMBL/GenBank/DDBJ databases">
        <title>Strain YYF002 represents a novel species in the genus Winogradskyella isolated from seawater.</title>
        <authorList>
            <person name="Fu Z.-Y."/>
        </authorList>
    </citation>
    <scope>NUCLEOTIDE SEQUENCE [LARGE SCALE GENOMIC DNA]</scope>
    <source>
        <strain evidence="2 3">YYF002</strain>
    </source>
</reference>
<gene>
    <name evidence="2" type="ORF">P7122_15675</name>
</gene>
<protein>
    <recommendedName>
        <fullName evidence="4">Auto-transporter adhesin head GIN domain-containing protein</fullName>
    </recommendedName>
</protein>
<dbReference type="Proteomes" id="UP001529085">
    <property type="component" value="Unassembled WGS sequence"/>
</dbReference>
<keyword evidence="3" id="KW-1185">Reference proteome</keyword>
<evidence type="ECO:0000256" key="1">
    <source>
        <dbReference type="SAM" id="SignalP"/>
    </source>
</evidence>
<comment type="caution">
    <text evidence="2">The sequence shown here is derived from an EMBL/GenBank/DDBJ whole genome shotgun (WGS) entry which is preliminary data.</text>
</comment>
<accession>A0ABT6G5K1</accession>
<proteinExistence type="predicted"/>